<dbReference type="GO" id="GO:0045944">
    <property type="term" value="P:positive regulation of transcription by RNA polymerase II"/>
    <property type="evidence" value="ECO:0007669"/>
    <property type="project" value="TreeGrafter"/>
</dbReference>
<dbReference type="SUPFAM" id="SSF47459">
    <property type="entry name" value="HLH, helix-loop-helix DNA-binding domain"/>
    <property type="match status" value="1"/>
</dbReference>
<keyword evidence="2" id="KW-0238">DNA-binding</keyword>
<dbReference type="GO" id="GO:0090575">
    <property type="term" value="C:RNA polymerase II transcription regulator complex"/>
    <property type="evidence" value="ECO:0007669"/>
    <property type="project" value="TreeGrafter"/>
</dbReference>
<feature type="compositionally biased region" description="Polar residues" evidence="6">
    <location>
        <begin position="38"/>
        <end position="57"/>
    </location>
</feature>
<protein>
    <recommendedName>
        <fullName evidence="7">BHLH domain-containing protein</fullName>
    </recommendedName>
</protein>
<keyword evidence="4" id="KW-0804">Transcription</keyword>
<dbReference type="FunFam" id="4.10.280.10:FF:000114">
    <property type="entry name" value="N-acetyl-gamma-glutamyl-phosphate partial"/>
    <property type="match status" value="1"/>
</dbReference>
<dbReference type="EMBL" id="AVOT02008063">
    <property type="protein sequence ID" value="MBW0485222.1"/>
    <property type="molecule type" value="Genomic_DNA"/>
</dbReference>
<dbReference type="GO" id="GO:0003677">
    <property type="term" value="F:DNA binding"/>
    <property type="evidence" value="ECO:0007669"/>
    <property type="project" value="UniProtKB-KW"/>
</dbReference>
<evidence type="ECO:0000256" key="6">
    <source>
        <dbReference type="SAM" id="MobiDB-lite"/>
    </source>
</evidence>
<dbReference type="InterPro" id="IPR011598">
    <property type="entry name" value="bHLH_dom"/>
</dbReference>
<evidence type="ECO:0000256" key="2">
    <source>
        <dbReference type="ARBA" id="ARBA00023125"/>
    </source>
</evidence>
<dbReference type="PROSITE" id="PS50888">
    <property type="entry name" value="BHLH"/>
    <property type="match status" value="1"/>
</dbReference>
<evidence type="ECO:0000313" key="8">
    <source>
        <dbReference type="EMBL" id="MBW0485222.1"/>
    </source>
</evidence>
<dbReference type="OrthoDB" id="2501368at2759"/>
<reference evidence="8" key="1">
    <citation type="submission" date="2021-03" db="EMBL/GenBank/DDBJ databases">
        <title>Draft genome sequence of rust myrtle Austropuccinia psidii MF-1, a brazilian biotype.</title>
        <authorList>
            <person name="Quecine M.C."/>
            <person name="Pachon D.M.R."/>
            <person name="Bonatelli M.L."/>
            <person name="Correr F.H."/>
            <person name="Franceschini L.M."/>
            <person name="Leite T.F."/>
            <person name="Margarido G.R.A."/>
            <person name="Almeida C.A."/>
            <person name="Ferrarezi J.A."/>
            <person name="Labate C.A."/>
        </authorList>
    </citation>
    <scope>NUCLEOTIDE SEQUENCE</scope>
    <source>
        <strain evidence="8">MF-1</strain>
    </source>
</reference>
<evidence type="ECO:0000256" key="3">
    <source>
        <dbReference type="ARBA" id="ARBA00023159"/>
    </source>
</evidence>
<dbReference type="GO" id="GO:0003700">
    <property type="term" value="F:DNA-binding transcription factor activity"/>
    <property type="evidence" value="ECO:0007669"/>
    <property type="project" value="TreeGrafter"/>
</dbReference>
<comment type="caution">
    <text evidence="8">The sequence shown here is derived from an EMBL/GenBank/DDBJ whole genome shotgun (WGS) entry which is preliminary data.</text>
</comment>
<organism evidence="8 9">
    <name type="scientific">Austropuccinia psidii MF-1</name>
    <dbReference type="NCBI Taxonomy" id="1389203"/>
    <lineage>
        <taxon>Eukaryota</taxon>
        <taxon>Fungi</taxon>
        <taxon>Dikarya</taxon>
        <taxon>Basidiomycota</taxon>
        <taxon>Pucciniomycotina</taxon>
        <taxon>Pucciniomycetes</taxon>
        <taxon>Pucciniales</taxon>
        <taxon>Sphaerophragmiaceae</taxon>
        <taxon>Austropuccinia</taxon>
    </lineage>
</organism>
<dbReference type="InterPro" id="IPR036638">
    <property type="entry name" value="HLH_DNA-bd_sf"/>
</dbReference>
<evidence type="ECO:0000256" key="1">
    <source>
        <dbReference type="ARBA" id="ARBA00023015"/>
    </source>
</evidence>
<keyword evidence="5" id="KW-0539">Nucleus</keyword>
<evidence type="ECO:0000256" key="5">
    <source>
        <dbReference type="ARBA" id="ARBA00023242"/>
    </source>
</evidence>
<feature type="compositionally biased region" description="Polar residues" evidence="6">
    <location>
        <begin position="333"/>
        <end position="358"/>
    </location>
</feature>
<dbReference type="SMART" id="SM00353">
    <property type="entry name" value="HLH"/>
    <property type="match status" value="1"/>
</dbReference>
<dbReference type="Proteomes" id="UP000765509">
    <property type="component" value="Unassembled WGS sequence"/>
</dbReference>
<feature type="region of interest" description="Disordered" evidence="6">
    <location>
        <begin position="32"/>
        <end position="57"/>
    </location>
</feature>
<dbReference type="PANTHER" id="PTHR10328">
    <property type="entry name" value="PROTEIN MAX MYC-ASSOCIATED FACTOR X"/>
    <property type="match status" value="1"/>
</dbReference>
<keyword evidence="9" id="KW-1185">Reference proteome</keyword>
<evidence type="ECO:0000259" key="7">
    <source>
        <dbReference type="PROSITE" id="PS50888"/>
    </source>
</evidence>
<dbReference type="PANTHER" id="PTHR10328:SF3">
    <property type="entry name" value="PROTEIN MAX"/>
    <property type="match status" value="1"/>
</dbReference>
<feature type="region of interest" description="Disordered" evidence="6">
    <location>
        <begin position="467"/>
        <end position="489"/>
    </location>
</feature>
<dbReference type="GO" id="GO:0046983">
    <property type="term" value="F:protein dimerization activity"/>
    <property type="evidence" value="ECO:0007669"/>
    <property type="project" value="InterPro"/>
</dbReference>
<evidence type="ECO:0000313" key="9">
    <source>
        <dbReference type="Proteomes" id="UP000765509"/>
    </source>
</evidence>
<proteinExistence type="predicted"/>
<feature type="domain" description="BHLH" evidence="7">
    <location>
        <begin position="122"/>
        <end position="174"/>
    </location>
</feature>
<gene>
    <name evidence="8" type="ORF">O181_024937</name>
</gene>
<evidence type="ECO:0000256" key="4">
    <source>
        <dbReference type="ARBA" id="ARBA00023163"/>
    </source>
</evidence>
<feature type="region of interest" description="Disordered" evidence="6">
    <location>
        <begin position="330"/>
        <end position="376"/>
    </location>
</feature>
<sequence>MTAPTTTQFLPSQQLVTMAGFSNFSNLVPNHSPPTACHSENSSGSTSPPCFQPAASQAPLTDISHSAILADDDELGEDDGFDGCGAIKLEHKNQINFQYPPGRIEPKLSATQAAKLKITTAERRATHNAIERARRESLNGRFLELARVLPTMHNVKRPSKSVIVNKSLEWICESKVREMQLIRENAFLRNHVNHLRAQLQLEALPETQTLWQPHHAYKNPPIPALRSGLVTKQDVSIGSFAVPPQQSGVPPNILNQRGPALSSTAGPFAQSPVVRSFLPTQYEPMSSDSLVEHIQGPNKHLGLPCLPDSNQSDIGLVTLPPVGVSIHSDIGSPFQSLSDPEAPTSSVGSSPPSQIRYISSSGSSEGGGSSPTRLHNNFYPVEMDVKSNRHRADQSNFDVLPTDVLSTNAPAANTTKAASLVEATMGSDSKEFQTHASSMQSPHVHQPPSFSPPPAFVSATGAHEGFLQPSEPIPAAPRNSVPGGSDVNPTVMKFIQQQQANHGQINQISNCFPLGSSWVW</sequence>
<dbReference type="Pfam" id="PF00010">
    <property type="entry name" value="HLH"/>
    <property type="match status" value="1"/>
</dbReference>
<keyword evidence="3" id="KW-0010">Activator</keyword>
<dbReference type="AlphaFoldDB" id="A0A9Q3CMH8"/>
<name>A0A9Q3CMH8_9BASI</name>
<keyword evidence="1" id="KW-0805">Transcription regulation</keyword>
<accession>A0A9Q3CMH8</accession>
<dbReference type="Gene3D" id="4.10.280.10">
    <property type="entry name" value="Helix-loop-helix DNA-binding domain"/>
    <property type="match status" value="1"/>
</dbReference>